<evidence type="ECO:0000313" key="3">
    <source>
        <dbReference type="EMBL" id="OKH38501.1"/>
    </source>
</evidence>
<evidence type="ECO:0000256" key="1">
    <source>
        <dbReference type="SAM" id="SignalP"/>
    </source>
</evidence>
<evidence type="ECO:0000259" key="2">
    <source>
        <dbReference type="SMART" id="SM00912"/>
    </source>
</evidence>
<reference evidence="3 4" key="1">
    <citation type="submission" date="2016-11" db="EMBL/GenBank/DDBJ databases">
        <title>Draft Genome Sequences of Nine Cyanobacterial Strains from Diverse Habitats.</title>
        <authorList>
            <person name="Zhu T."/>
            <person name="Hou S."/>
            <person name="Lu X."/>
            <person name="Hess W.R."/>
        </authorList>
    </citation>
    <scope>NUCLEOTIDE SEQUENCE [LARGE SCALE GENOMIC DNA]</scope>
    <source>
        <strain evidence="3 4">IAM M-71</strain>
    </source>
</reference>
<dbReference type="Gene3D" id="2.160.20.10">
    <property type="entry name" value="Single-stranded right-handed beta-helix, Pectin lyase-like"/>
    <property type="match status" value="2"/>
</dbReference>
<accession>A0A1U7IMN4</accession>
<name>A0A1U7IMN4_9CYAN</name>
<protein>
    <recommendedName>
        <fullName evidence="2">Filamentous haemagglutinin FhaB/tRNA nuclease CdiA-like TPS domain-containing protein</fullName>
    </recommendedName>
</protein>
<gene>
    <name evidence="3" type="ORF">NIES2119_10665</name>
</gene>
<feature type="domain" description="Filamentous haemagglutinin FhaB/tRNA nuclease CdiA-like TPS" evidence="2">
    <location>
        <begin position="34"/>
        <end position="145"/>
    </location>
</feature>
<proteinExistence type="predicted"/>
<keyword evidence="1" id="KW-0732">Signal</keyword>
<dbReference type="InterPro" id="IPR012334">
    <property type="entry name" value="Pectin_lyas_fold"/>
</dbReference>
<dbReference type="Pfam" id="PF05860">
    <property type="entry name" value="TPS"/>
    <property type="match status" value="1"/>
</dbReference>
<dbReference type="SMART" id="SM00912">
    <property type="entry name" value="Haemagg_act"/>
    <property type="match status" value="1"/>
</dbReference>
<dbReference type="Proteomes" id="UP000185860">
    <property type="component" value="Unassembled WGS sequence"/>
</dbReference>
<dbReference type="NCBIfam" id="TIGR01901">
    <property type="entry name" value="adhes_NPXG"/>
    <property type="match status" value="1"/>
</dbReference>
<dbReference type="STRING" id="454136.NIES2119_10665"/>
<comment type="caution">
    <text evidence="3">The sequence shown here is derived from an EMBL/GenBank/DDBJ whole genome shotgun (WGS) entry which is preliminary data.</text>
</comment>
<feature type="chain" id="PRO_5010565428" description="Filamentous haemagglutinin FhaB/tRNA nuclease CdiA-like TPS domain-containing protein" evidence="1">
    <location>
        <begin position="28"/>
        <end position="874"/>
    </location>
</feature>
<dbReference type="InterPro" id="IPR011050">
    <property type="entry name" value="Pectin_lyase_fold/virulence"/>
</dbReference>
<dbReference type="EMBL" id="MRCE01000008">
    <property type="protein sequence ID" value="OKH38501.1"/>
    <property type="molecule type" value="Genomic_DNA"/>
</dbReference>
<dbReference type="AlphaFoldDB" id="A0A1U7IMN4"/>
<feature type="signal peptide" evidence="1">
    <location>
        <begin position="1"/>
        <end position="27"/>
    </location>
</feature>
<dbReference type="SUPFAM" id="SSF51126">
    <property type="entry name" value="Pectin lyase-like"/>
    <property type="match status" value="2"/>
</dbReference>
<dbReference type="InterPro" id="IPR008638">
    <property type="entry name" value="FhaB/CdiA-like_TPS"/>
</dbReference>
<sequence length="874" mass="90064">MSRYGKQKILLSGGFLLVSFSFFIAQAQAQIVPDATLPVNSIVTPSGNTNIIEGGTRAGGNLFHSFGEFSIPTGGEAFFNNALDVQNIFSRVTGRSISDIDGLIRANGTANLFLLNPNGIIFGPNAQLNIGGSFLASTANSIKFSDGMEFGIANPSSLPLLTINVPIGLQYTSQQSLSANVQTSSAIIVQGSNLAVQTGKTIALVGGNLTIEGSNNPLASGIVAGGIPITIVNGNPVPTTPGGRIELGSVTEGDVTLTPIDKGFALDYSGIHKFGDIQLRNGATVDTSGTGGGDIRIQARNLQLSSGSRIISFSLGSISGGNIIVNASGSVELMGTGGFVETLQQIAGFESDIPQFRNGLFTISFGEGDAGNIEIHTSRFTAQNGAFIVASNTGVAEGGSLSINATNSTEVNNSGLITGNKPGSTGAAGDIVINTSSLLFQNLGLAIAGTAGAGKGGTITINASEKAEFIGGNNFSLLGAPVNTGLFASTLSTGDAGDIKIRTRRFIIQNSAAIGAAVSGSGKGGTIEIDASESVEVIGIGSSLIVFMLGAFTLPESTGIAGDLNINTTNLVLRDGVVLAVSSLGEGNAGSLNINARSIYLDNQAFLDANTRSSNTDSNKVQATINLRSDSLVLRRGSRITTNARGENAIGGNISINADVIVGLENSDITANSINSQGGNITIDTKGIFGLQTRTREELQRLLNTDASALLDPRNLPTNDITATGANSALSGTLAINTPDVNPSSGLVDLPTNPVNAAMLVASNCRRRGEEKSEFIVTGRGGLPPSPNEPIRNEATWIDLREVALSRSNRALNASPAYIDEEKLGKNQESFDSTSHIVEAQGWVKNSQGQVVLVAKTATVTPQNFSSAPQYCHE</sequence>
<evidence type="ECO:0000313" key="4">
    <source>
        <dbReference type="Proteomes" id="UP000185860"/>
    </source>
</evidence>
<organism evidence="3 4">
    <name type="scientific">[Phormidium ambiguum] IAM M-71</name>
    <dbReference type="NCBI Taxonomy" id="454136"/>
    <lineage>
        <taxon>Bacteria</taxon>
        <taxon>Bacillati</taxon>
        <taxon>Cyanobacteriota</taxon>
        <taxon>Cyanophyceae</taxon>
        <taxon>Oscillatoriophycideae</taxon>
        <taxon>Aerosakkonematales</taxon>
        <taxon>Aerosakkonemataceae</taxon>
        <taxon>Floridanema</taxon>
    </lineage>
</organism>